<dbReference type="AlphaFoldDB" id="A0A495J770"/>
<gene>
    <name evidence="1" type="ORF">BDD43_4815</name>
</gene>
<dbReference type="EMBL" id="RBKU01000001">
    <property type="protein sequence ID" value="RKR84571.1"/>
    <property type="molecule type" value="Genomic_DNA"/>
</dbReference>
<dbReference type="Proteomes" id="UP000268007">
    <property type="component" value="Unassembled WGS sequence"/>
</dbReference>
<accession>A0A495J770</accession>
<keyword evidence="2" id="KW-1185">Reference proteome</keyword>
<organism evidence="1 2">
    <name type="scientific">Mucilaginibacter gracilis</name>
    <dbReference type="NCBI Taxonomy" id="423350"/>
    <lineage>
        <taxon>Bacteria</taxon>
        <taxon>Pseudomonadati</taxon>
        <taxon>Bacteroidota</taxon>
        <taxon>Sphingobacteriia</taxon>
        <taxon>Sphingobacteriales</taxon>
        <taxon>Sphingobacteriaceae</taxon>
        <taxon>Mucilaginibacter</taxon>
    </lineage>
</organism>
<evidence type="ECO:0000313" key="2">
    <source>
        <dbReference type="Proteomes" id="UP000268007"/>
    </source>
</evidence>
<name>A0A495J770_9SPHI</name>
<protein>
    <submittedName>
        <fullName evidence="1">Uncharacterized protein</fullName>
    </submittedName>
</protein>
<evidence type="ECO:0000313" key="1">
    <source>
        <dbReference type="EMBL" id="RKR84571.1"/>
    </source>
</evidence>
<sequence length="49" mass="5640">MCRINLCQVSSKNKLAIQILNVKYVKVGPMYRLTFKAQKGLSYHLIAQQ</sequence>
<reference evidence="1 2" key="1">
    <citation type="submission" date="2018-10" db="EMBL/GenBank/DDBJ databases">
        <title>Genomic Encyclopedia of Archaeal and Bacterial Type Strains, Phase II (KMG-II): from individual species to whole genera.</title>
        <authorList>
            <person name="Goeker M."/>
        </authorList>
    </citation>
    <scope>NUCLEOTIDE SEQUENCE [LARGE SCALE GENOMIC DNA]</scope>
    <source>
        <strain evidence="1 2">DSM 18602</strain>
    </source>
</reference>
<comment type="caution">
    <text evidence="1">The sequence shown here is derived from an EMBL/GenBank/DDBJ whole genome shotgun (WGS) entry which is preliminary data.</text>
</comment>
<proteinExistence type="predicted"/>